<dbReference type="Pfam" id="PF00574">
    <property type="entry name" value="CLP_protease"/>
    <property type="match status" value="1"/>
</dbReference>
<dbReference type="Proteomes" id="UP000598971">
    <property type="component" value="Unassembled WGS sequence"/>
</dbReference>
<dbReference type="GO" id="GO:0004176">
    <property type="term" value="F:ATP-dependent peptidase activity"/>
    <property type="evidence" value="ECO:0007669"/>
    <property type="project" value="InterPro"/>
</dbReference>
<dbReference type="GO" id="GO:0051117">
    <property type="term" value="F:ATPase binding"/>
    <property type="evidence" value="ECO:0007669"/>
    <property type="project" value="TreeGrafter"/>
</dbReference>
<feature type="coiled-coil region" evidence="7">
    <location>
        <begin position="297"/>
        <end position="324"/>
    </location>
</feature>
<dbReference type="InterPro" id="IPR029045">
    <property type="entry name" value="ClpP/crotonase-like_dom_sf"/>
</dbReference>
<proteinExistence type="inferred from homology"/>
<keyword evidence="2" id="KW-0963">Cytoplasm</keyword>
<dbReference type="NCBIfam" id="NF045542">
    <property type="entry name" value="Clp_rel_HeadMat"/>
    <property type="match status" value="1"/>
</dbReference>
<evidence type="ECO:0000256" key="3">
    <source>
        <dbReference type="ARBA" id="ARBA00022670"/>
    </source>
</evidence>
<evidence type="ECO:0000256" key="6">
    <source>
        <dbReference type="RuleBase" id="RU003567"/>
    </source>
</evidence>
<keyword evidence="5" id="KW-0720">Serine protease</keyword>
<dbReference type="InterPro" id="IPR001907">
    <property type="entry name" value="ClpP"/>
</dbReference>
<keyword evidence="9" id="KW-1185">Reference proteome</keyword>
<evidence type="ECO:0000256" key="4">
    <source>
        <dbReference type="ARBA" id="ARBA00022801"/>
    </source>
</evidence>
<accession>A0A8J8FB87</accession>
<keyword evidence="7" id="KW-0175">Coiled coil</keyword>
<comment type="caution">
    <text evidence="8">The sequence shown here is derived from an EMBL/GenBank/DDBJ whole genome shotgun (WGS) entry which is preliminary data.</text>
</comment>
<dbReference type="PANTHER" id="PTHR10381:SF70">
    <property type="entry name" value="ATP-DEPENDENT CLP PROTEASE PROTEOLYTIC SUBUNIT"/>
    <property type="match status" value="1"/>
</dbReference>
<evidence type="ECO:0000256" key="2">
    <source>
        <dbReference type="ARBA" id="ARBA00022490"/>
    </source>
</evidence>
<gene>
    <name evidence="8" type="ORF">GD597_03615</name>
</gene>
<organism evidence="8 9">
    <name type="scientific">Limnovirga soli</name>
    <dbReference type="NCBI Taxonomy" id="2656915"/>
    <lineage>
        <taxon>Bacteria</taxon>
        <taxon>Pseudomonadati</taxon>
        <taxon>Bacteroidota</taxon>
        <taxon>Chitinophagia</taxon>
        <taxon>Chitinophagales</taxon>
        <taxon>Chitinophagaceae</taxon>
        <taxon>Limnovirga</taxon>
    </lineage>
</organism>
<dbReference type="EMBL" id="WHPF01000002">
    <property type="protein sequence ID" value="NNV54535.1"/>
    <property type="molecule type" value="Genomic_DNA"/>
</dbReference>
<dbReference type="PRINTS" id="PR00127">
    <property type="entry name" value="CLPPROTEASEP"/>
</dbReference>
<keyword evidence="4" id="KW-0378">Hydrolase</keyword>
<dbReference type="GO" id="GO:0009368">
    <property type="term" value="C:endopeptidase Clp complex"/>
    <property type="evidence" value="ECO:0007669"/>
    <property type="project" value="TreeGrafter"/>
</dbReference>
<evidence type="ECO:0000256" key="7">
    <source>
        <dbReference type="SAM" id="Coils"/>
    </source>
</evidence>
<evidence type="ECO:0000313" key="9">
    <source>
        <dbReference type="Proteomes" id="UP000598971"/>
    </source>
</evidence>
<dbReference type="CDD" id="cd07016">
    <property type="entry name" value="S14_ClpP_1"/>
    <property type="match status" value="1"/>
</dbReference>
<evidence type="ECO:0000256" key="1">
    <source>
        <dbReference type="ARBA" id="ARBA00007039"/>
    </source>
</evidence>
<reference evidence="8" key="1">
    <citation type="submission" date="2019-10" db="EMBL/GenBank/DDBJ databases">
        <title>Draft genome sequence of Panacibacter sp. KCS-6.</title>
        <authorList>
            <person name="Yim K.J."/>
        </authorList>
    </citation>
    <scope>NUCLEOTIDE SEQUENCE</scope>
    <source>
        <strain evidence="8">KCS-6</strain>
    </source>
</reference>
<dbReference type="SUPFAM" id="SSF52096">
    <property type="entry name" value="ClpP/crotonase"/>
    <property type="match status" value="1"/>
</dbReference>
<dbReference type="AlphaFoldDB" id="A0A8J8FB87"/>
<protein>
    <recommendedName>
        <fullName evidence="6">ATP-dependent Clp protease proteolytic subunit</fullName>
    </recommendedName>
</protein>
<name>A0A8J8FB87_9BACT</name>
<evidence type="ECO:0000256" key="5">
    <source>
        <dbReference type="ARBA" id="ARBA00022825"/>
    </source>
</evidence>
<comment type="similarity">
    <text evidence="1 6">Belongs to the peptidase S14 family.</text>
</comment>
<sequence>MYLLYANLPSYIGHYELQFYGNDFKPYGNGYNYYDKMLICSSFFASLSLCFNSGNTTKNKMKKKFWIVNQVNSFTAEILLYGFIGEYEAIDDAAFITDLRTLENTFSTINIRVNCGGGDVYKGLTIFNAIRNSKASINGFVDGIAASMGAVIIAACTNVQMSKYARYMTHRVTGYNGGNADDMRNFADQLDQLENIIAEIIAKRTGLTAADAKTKYITNQDRWIGADQALQEKIIDGIYDAEPIALPATENNAQQLFNAYHKIFNISSLQKTENMKSIALLLGLAENATEQEVSAAISALITAKSKAENAIEAANKQKVKALVDGAIQCKQLTESDRPSFEAMALVNYDNTAAVIAKIPVSRKPTEIINGKNPDVPGADDTAEVDSWDKMMAKGENFVKEFKKTNAAQYAQFYKTNYGRDLPVVE</sequence>
<keyword evidence="3" id="KW-0645">Protease</keyword>
<dbReference type="InterPro" id="IPR023562">
    <property type="entry name" value="ClpP/TepA"/>
</dbReference>
<dbReference type="Gene3D" id="3.90.226.10">
    <property type="entry name" value="2-enoyl-CoA Hydratase, Chain A, domain 1"/>
    <property type="match status" value="1"/>
</dbReference>
<dbReference type="PANTHER" id="PTHR10381">
    <property type="entry name" value="ATP-DEPENDENT CLP PROTEASE PROTEOLYTIC SUBUNIT"/>
    <property type="match status" value="1"/>
</dbReference>
<dbReference type="GO" id="GO:0004252">
    <property type="term" value="F:serine-type endopeptidase activity"/>
    <property type="evidence" value="ECO:0007669"/>
    <property type="project" value="InterPro"/>
</dbReference>
<dbReference type="GO" id="GO:0006515">
    <property type="term" value="P:protein quality control for misfolded or incompletely synthesized proteins"/>
    <property type="evidence" value="ECO:0007669"/>
    <property type="project" value="TreeGrafter"/>
</dbReference>
<evidence type="ECO:0000313" key="8">
    <source>
        <dbReference type="EMBL" id="NNV54535.1"/>
    </source>
</evidence>